<feature type="compositionally biased region" description="Polar residues" evidence="3">
    <location>
        <begin position="622"/>
        <end position="631"/>
    </location>
</feature>
<organism evidence="4">
    <name type="scientific">Fagus sylvatica</name>
    <name type="common">Beechnut</name>
    <dbReference type="NCBI Taxonomy" id="28930"/>
    <lineage>
        <taxon>Eukaryota</taxon>
        <taxon>Viridiplantae</taxon>
        <taxon>Streptophyta</taxon>
        <taxon>Embryophyta</taxon>
        <taxon>Tracheophyta</taxon>
        <taxon>Spermatophyta</taxon>
        <taxon>Magnoliopsida</taxon>
        <taxon>eudicotyledons</taxon>
        <taxon>Gunneridae</taxon>
        <taxon>Pentapetalae</taxon>
        <taxon>rosids</taxon>
        <taxon>fabids</taxon>
        <taxon>Fagales</taxon>
        <taxon>Fagaceae</taxon>
        <taxon>Fagus</taxon>
    </lineage>
</organism>
<accession>A0A2N9EI62</accession>
<dbReference type="PANTHER" id="PTHR31342:SF4">
    <property type="entry name" value="ACTIN BINDING PROTEIN FAMILY"/>
    <property type="match status" value="1"/>
</dbReference>
<feature type="compositionally biased region" description="Polar residues" evidence="3">
    <location>
        <begin position="518"/>
        <end position="539"/>
    </location>
</feature>
<sequence length="744" mass="83812">MMMEREKKDIKPLLLKFGVALALSFAGFLYSRFRTKRIKSSPPPPSPRSLDHGSEVNLNGGRARHKDGLHAITTTSDSCNIVSVAAIHEETYIPKVSVDSIVGFSPSSKSSGEKEGLLLPEFNDLVKELDFSVAHAGFSPEVDIETPRSNIETSRSAENDEYEQEIRHLRNMVRMLRDKERNLEVQLLEYYGLKEQETAVMELQNRLKINNMEAKLFSLKIESLQADNQRLEAQAAEHVKVVAELEAARAKIKLLKKKLRYEAEQNKQQILALQQRVLKLQDHEYRDAPSDPNIQLKLQRLKDLEVEAEELRKSNLRLQKESTELSRRLESTQILANSVLEDPEAEALRVESEHLRRKNEDLEKEIEQLQADRCSDAEELVYLKWLNACLRYEVRNCQLPDGKAAAKDLSKTLSPKSEEKAKQLIIEYANTEGMGEKVINIMDSDYDQWSSSQASVLTDSGEFDYSSADNSSAIKTNRSSKAKYFRKLRRLLRGKDSHDNQVLSAEKSRSLEDADSPRYSSGTEGHSNKFTSPQGSSGLSLDLNRFKTLKSTRDRDSDANEKYELKKYADALKESQGGKRSIRSRPASFSGSRKHGPRQPRKEEGTGPSHHPVVTADYPAVHNQTQPQKQSAVAPAVMGDEGDDDQDDARLLARFDCGIGALVTVTLVRALHHGGSESVRGKSPSAWWSTALDGFGLNIPHTQIRPVFTLLADWFQYIPKSGLFGYKFELAKEDSMVKKGTPRD</sequence>
<evidence type="ECO:0000256" key="1">
    <source>
        <dbReference type="ARBA" id="ARBA00023054"/>
    </source>
</evidence>
<feature type="region of interest" description="Disordered" evidence="3">
    <location>
        <begin position="570"/>
        <end position="645"/>
    </location>
</feature>
<name>A0A2N9EI62_FAGSY</name>
<dbReference type="GO" id="GO:0055028">
    <property type="term" value="C:cortical microtubule"/>
    <property type="evidence" value="ECO:0007669"/>
    <property type="project" value="TreeGrafter"/>
</dbReference>
<reference evidence="4" key="1">
    <citation type="submission" date="2018-02" db="EMBL/GenBank/DDBJ databases">
        <authorList>
            <person name="Cohen D.B."/>
            <person name="Kent A.D."/>
        </authorList>
    </citation>
    <scope>NUCLEOTIDE SEQUENCE</scope>
</reference>
<proteinExistence type="predicted"/>
<keyword evidence="1 2" id="KW-0175">Coiled coil</keyword>
<feature type="compositionally biased region" description="Basic and acidic residues" evidence="3">
    <location>
        <begin position="506"/>
        <end position="516"/>
    </location>
</feature>
<protein>
    <submittedName>
        <fullName evidence="4">Uncharacterized protein</fullName>
    </submittedName>
</protein>
<gene>
    <name evidence="4" type="ORF">FSB_LOCUS2317</name>
</gene>
<dbReference type="GO" id="GO:0072699">
    <property type="term" value="P:protein localization to cortical microtubule cytoskeleton"/>
    <property type="evidence" value="ECO:0007669"/>
    <property type="project" value="TreeGrafter"/>
</dbReference>
<dbReference type="InterPro" id="IPR040265">
    <property type="entry name" value="CHUP1/IPGA1-like"/>
</dbReference>
<feature type="coiled-coil region" evidence="2">
    <location>
        <begin position="159"/>
        <end position="372"/>
    </location>
</feature>
<evidence type="ECO:0000256" key="2">
    <source>
        <dbReference type="SAM" id="Coils"/>
    </source>
</evidence>
<feature type="region of interest" description="Disordered" evidence="3">
    <location>
        <begin position="496"/>
        <end position="541"/>
    </location>
</feature>
<evidence type="ECO:0000313" key="4">
    <source>
        <dbReference type="EMBL" id="SPC74435.1"/>
    </source>
</evidence>
<dbReference type="PANTHER" id="PTHR31342">
    <property type="entry name" value="PROTEIN CHUP1, CHLOROPLASTIC"/>
    <property type="match status" value="1"/>
</dbReference>
<dbReference type="AlphaFoldDB" id="A0A2N9EI62"/>
<dbReference type="EMBL" id="OIVN01000110">
    <property type="protein sequence ID" value="SPC74435.1"/>
    <property type="molecule type" value="Genomic_DNA"/>
</dbReference>
<feature type="region of interest" description="Disordered" evidence="3">
    <location>
        <begin position="38"/>
        <end position="61"/>
    </location>
</feature>
<evidence type="ECO:0000256" key="3">
    <source>
        <dbReference type="SAM" id="MobiDB-lite"/>
    </source>
</evidence>